<comment type="caution">
    <text evidence="5">The sequence shown here is derived from an EMBL/GenBank/DDBJ whole genome shotgun (WGS) entry which is preliminary data.</text>
</comment>
<dbReference type="RefSeq" id="WP_344681523.1">
    <property type="nucleotide sequence ID" value="NZ_BAAAUX010000016.1"/>
</dbReference>
<dbReference type="PANTHER" id="PTHR35333:SF5">
    <property type="entry name" value="CONSERVED LIPOPROTEIN LPQF-RELATED"/>
    <property type="match status" value="1"/>
</dbReference>
<dbReference type="InterPro" id="IPR006311">
    <property type="entry name" value="TAT_signal"/>
</dbReference>
<dbReference type="InterPro" id="IPR045155">
    <property type="entry name" value="Beta-lactam_cat"/>
</dbReference>
<evidence type="ECO:0000313" key="5">
    <source>
        <dbReference type="EMBL" id="GAA2799226.1"/>
    </source>
</evidence>
<sequence>MPVSRRTLLATAAAAVPALALATPATAQPAPDLSTPEGWLNWISAHREGLGLVIDDGRGGVLAHRAHAAQPLASSIKVVHLAAYAEAVAEGRLDPAEQVRVGDWERYYVPTDGGAHVAALGRLGIPTDPTGLHAADPEHRVALEQMVDAMIRFSDSAAPDFLRDRLGLPALVRAARNGGWPDPDLRSLCAEYLFLALPEHAPPAWAPAPLRRRLGFRLERRYRDDPALRARTLERLTTQPLPPWDAQCAWGDGTMAAPASSLAAIHRAIATGRSKAAGIAREVLERPLQGHLPPGVIGIGNKGGSLPGILTCGLSVRREDGGVGFGGLVAHGDIGPDQVAKGDPAGVLLMAILDPAWRDRLARALRG</sequence>
<feature type="chain" id="PRO_5047159313" description="Beta-lactamase" evidence="3">
    <location>
        <begin position="28"/>
        <end position="367"/>
    </location>
</feature>
<keyword evidence="6" id="KW-1185">Reference proteome</keyword>
<dbReference type="InterPro" id="IPR012338">
    <property type="entry name" value="Beta-lactam/transpept-like"/>
</dbReference>
<name>A0ABN3VF69_9PSEU</name>
<evidence type="ECO:0000256" key="3">
    <source>
        <dbReference type="SAM" id="SignalP"/>
    </source>
</evidence>
<evidence type="ECO:0000256" key="1">
    <source>
        <dbReference type="ARBA" id="ARBA00018879"/>
    </source>
</evidence>
<keyword evidence="3" id="KW-0732">Signal</keyword>
<proteinExistence type="predicted"/>
<dbReference type="InterPro" id="IPR000871">
    <property type="entry name" value="Beta-lactam_class-A"/>
</dbReference>
<accession>A0ABN3VF69</accession>
<dbReference type="PANTHER" id="PTHR35333">
    <property type="entry name" value="BETA-LACTAMASE"/>
    <property type="match status" value="1"/>
</dbReference>
<dbReference type="EMBL" id="BAAAUX010000016">
    <property type="protein sequence ID" value="GAA2799226.1"/>
    <property type="molecule type" value="Genomic_DNA"/>
</dbReference>
<dbReference type="Proteomes" id="UP001500979">
    <property type="component" value="Unassembled WGS sequence"/>
</dbReference>
<organism evidence="5 6">
    <name type="scientific">Saccharopolyspora taberi</name>
    <dbReference type="NCBI Taxonomy" id="60895"/>
    <lineage>
        <taxon>Bacteria</taxon>
        <taxon>Bacillati</taxon>
        <taxon>Actinomycetota</taxon>
        <taxon>Actinomycetes</taxon>
        <taxon>Pseudonocardiales</taxon>
        <taxon>Pseudonocardiaceae</taxon>
        <taxon>Saccharopolyspora</taxon>
    </lineage>
</organism>
<reference evidence="5 6" key="1">
    <citation type="journal article" date="2019" name="Int. J. Syst. Evol. Microbiol.">
        <title>The Global Catalogue of Microorganisms (GCM) 10K type strain sequencing project: providing services to taxonomists for standard genome sequencing and annotation.</title>
        <authorList>
            <consortium name="The Broad Institute Genomics Platform"/>
            <consortium name="The Broad Institute Genome Sequencing Center for Infectious Disease"/>
            <person name="Wu L."/>
            <person name="Ma J."/>
        </authorList>
    </citation>
    <scope>NUCLEOTIDE SEQUENCE [LARGE SCALE GENOMIC DNA]</scope>
    <source>
        <strain evidence="5 6">JCM 9383</strain>
    </source>
</reference>
<feature type="signal peptide" evidence="3">
    <location>
        <begin position="1"/>
        <end position="27"/>
    </location>
</feature>
<dbReference type="Gene3D" id="3.40.710.10">
    <property type="entry name" value="DD-peptidase/beta-lactamase superfamily"/>
    <property type="match status" value="1"/>
</dbReference>
<protein>
    <recommendedName>
        <fullName evidence="1">Beta-lactamase</fullName>
    </recommendedName>
    <alternativeName>
        <fullName evidence="2">Penicillinase</fullName>
    </alternativeName>
</protein>
<evidence type="ECO:0000259" key="4">
    <source>
        <dbReference type="Pfam" id="PF13354"/>
    </source>
</evidence>
<dbReference type="PROSITE" id="PS51318">
    <property type="entry name" value="TAT"/>
    <property type="match status" value="1"/>
</dbReference>
<evidence type="ECO:0000256" key="2">
    <source>
        <dbReference type="ARBA" id="ARBA00030171"/>
    </source>
</evidence>
<dbReference type="Pfam" id="PF13354">
    <property type="entry name" value="Beta-lactamase2"/>
    <property type="match status" value="1"/>
</dbReference>
<feature type="domain" description="Beta-lactamase class A catalytic" evidence="4">
    <location>
        <begin position="55"/>
        <end position="192"/>
    </location>
</feature>
<evidence type="ECO:0000313" key="6">
    <source>
        <dbReference type="Proteomes" id="UP001500979"/>
    </source>
</evidence>
<gene>
    <name evidence="5" type="ORF">GCM10010470_37910</name>
</gene>
<dbReference type="SUPFAM" id="SSF56601">
    <property type="entry name" value="beta-lactamase/transpeptidase-like"/>
    <property type="match status" value="1"/>
</dbReference>